<evidence type="ECO:0000313" key="4">
    <source>
        <dbReference type="Proteomes" id="UP001431010"/>
    </source>
</evidence>
<sequence>MMTKHWLGTAAIILAIGTASGAASAQSEMKHEGGPAAAPREAARPAAEAKGGPAAAERAASETKQGAQEPRRAEPPTAREPVREQAQERSVPEGKQGVEQSKGERGPTSAQRDRDAKDGAENKQADGKNKAQDKPQEKQQGHADERKTDDRAAETSKSGATDRKSDREADRNSADKAGQSRDERGNRASDKTADKPDTDRSKQVTQPNRGDDKSAAQQDPKSGPATGDARKPDATNQAGNQTQPDGKRPGTAVSVNDQQRTRVIDQLRHDRDFDRARTDIDIRINVGERLPERVRPRPLPSDIVTIVPEYRGYEYTVVHDEIAIIDPQSREIVDVIPQNGVRADHGYDRGGYGVSSTRIVLSDDQRQILRRAATETGTVGSTTSSSSSSSGSSCLSLRRVPDELARANPELANYQYLAIGDQVVLIDPRDQKVVQVIDQQQ</sequence>
<feature type="chain" id="PRO_5046132086" evidence="2">
    <location>
        <begin position="26"/>
        <end position="441"/>
    </location>
</feature>
<name>A0ABY3RCU3_9BRAD</name>
<dbReference type="Gene3D" id="3.10.450.160">
    <property type="entry name" value="inner membrane protein cigr"/>
    <property type="match status" value="1"/>
</dbReference>
<feature type="compositionally biased region" description="Low complexity" evidence="1">
    <location>
        <begin position="376"/>
        <end position="393"/>
    </location>
</feature>
<dbReference type="Pfam" id="PF06823">
    <property type="entry name" value="DUF1236"/>
    <property type="match status" value="1"/>
</dbReference>
<feature type="compositionally biased region" description="Low complexity" evidence="1">
    <location>
        <begin position="34"/>
        <end position="58"/>
    </location>
</feature>
<organism evidence="3 4">
    <name type="scientific">Bradyrhizobium ontarionense</name>
    <dbReference type="NCBI Taxonomy" id="2898149"/>
    <lineage>
        <taxon>Bacteria</taxon>
        <taxon>Pseudomonadati</taxon>
        <taxon>Pseudomonadota</taxon>
        <taxon>Alphaproteobacteria</taxon>
        <taxon>Hyphomicrobiales</taxon>
        <taxon>Nitrobacteraceae</taxon>
        <taxon>Bradyrhizobium</taxon>
    </lineage>
</organism>
<proteinExistence type="predicted"/>
<feature type="compositionally biased region" description="Basic and acidic residues" evidence="1">
    <location>
        <begin position="80"/>
        <end position="92"/>
    </location>
</feature>
<evidence type="ECO:0000256" key="2">
    <source>
        <dbReference type="SAM" id="SignalP"/>
    </source>
</evidence>
<feature type="region of interest" description="Disordered" evidence="1">
    <location>
        <begin position="373"/>
        <end position="395"/>
    </location>
</feature>
<evidence type="ECO:0000313" key="3">
    <source>
        <dbReference type="EMBL" id="UFZ04631.1"/>
    </source>
</evidence>
<feature type="compositionally biased region" description="Polar residues" evidence="1">
    <location>
        <begin position="234"/>
        <end position="244"/>
    </location>
</feature>
<dbReference type="InterPro" id="IPR009642">
    <property type="entry name" value="DUF1236"/>
</dbReference>
<protein>
    <submittedName>
        <fullName evidence="3">DUF1236 domain-containing protein</fullName>
    </submittedName>
</protein>
<feature type="region of interest" description="Disordered" evidence="1">
    <location>
        <begin position="19"/>
        <end position="262"/>
    </location>
</feature>
<keyword evidence="2" id="KW-0732">Signal</keyword>
<dbReference type="Proteomes" id="UP001431010">
    <property type="component" value="Chromosome"/>
</dbReference>
<dbReference type="RefSeq" id="WP_231321518.1">
    <property type="nucleotide sequence ID" value="NZ_CP088156.1"/>
</dbReference>
<evidence type="ECO:0000256" key="1">
    <source>
        <dbReference type="SAM" id="MobiDB-lite"/>
    </source>
</evidence>
<accession>A0ABY3RCU3</accession>
<feature type="compositionally biased region" description="Basic and acidic residues" evidence="1">
    <location>
        <begin position="101"/>
        <end position="202"/>
    </location>
</feature>
<feature type="signal peptide" evidence="2">
    <location>
        <begin position="1"/>
        <end position="25"/>
    </location>
</feature>
<keyword evidence="4" id="KW-1185">Reference proteome</keyword>
<dbReference type="EMBL" id="CP088156">
    <property type="protein sequence ID" value="UFZ04631.1"/>
    <property type="molecule type" value="Genomic_DNA"/>
</dbReference>
<gene>
    <name evidence="3" type="ORF">LQG66_36550</name>
</gene>
<reference evidence="3" key="1">
    <citation type="journal article" date="2024" name="Antonie Van Leeuwenhoek">
        <title>Bradyrhizobium ontarionense sp. nov., a novel bacterial symbiont isolated from Aeschynomene indica (Indian jointvetch), harbours photosynthesis, nitrogen fixation and nitrous oxide (N2O) reductase genes.</title>
        <authorList>
            <person name="Bromfield E.S.P."/>
            <person name="Cloutier S."/>
        </authorList>
    </citation>
    <scope>NUCLEOTIDE SEQUENCE</scope>
    <source>
        <strain evidence="3">A19</strain>
    </source>
</reference>